<feature type="domain" description="Rho-GAP" evidence="4">
    <location>
        <begin position="1062"/>
        <end position="1247"/>
    </location>
</feature>
<dbReference type="InterPro" id="IPR008936">
    <property type="entry name" value="Rho_GTPase_activation_prot"/>
</dbReference>
<dbReference type="InterPro" id="IPR000198">
    <property type="entry name" value="RhoGAP_dom"/>
</dbReference>
<dbReference type="SMART" id="SM00233">
    <property type="entry name" value="PH"/>
    <property type="match status" value="1"/>
</dbReference>
<organism evidence="5">
    <name type="scientific">Culicoides sonorensis</name>
    <name type="common">Biting midge</name>
    <dbReference type="NCBI Taxonomy" id="179676"/>
    <lineage>
        <taxon>Eukaryota</taxon>
        <taxon>Metazoa</taxon>
        <taxon>Ecdysozoa</taxon>
        <taxon>Arthropoda</taxon>
        <taxon>Hexapoda</taxon>
        <taxon>Insecta</taxon>
        <taxon>Pterygota</taxon>
        <taxon>Neoptera</taxon>
        <taxon>Endopterygota</taxon>
        <taxon>Diptera</taxon>
        <taxon>Nematocera</taxon>
        <taxon>Chironomoidea</taxon>
        <taxon>Ceratopogonidae</taxon>
        <taxon>Ceratopogoninae</taxon>
        <taxon>Culicoides</taxon>
        <taxon>Monoculicoides</taxon>
    </lineage>
</organism>
<dbReference type="SUPFAM" id="SSF48350">
    <property type="entry name" value="GTPase activation domain, GAP"/>
    <property type="match status" value="1"/>
</dbReference>
<reference evidence="6" key="2">
    <citation type="submission" date="2018-07" db="EMBL/GenBank/DDBJ databases">
        <authorList>
            <person name="Quirk P.G."/>
            <person name="Krulwich T.A."/>
        </authorList>
    </citation>
    <scope>NUCLEOTIDE SEQUENCE</scope>
</reference>
<feature type="compositionally biased region" description="Basic and acidic residues" evidence="2">
    <location>
        <begin position="16"/>
        <end position="25"/>
    </location>
</feature>
<keyword evidence="1" id="KW-0343">GTPase activation</keyword>
<dbReference type="Gene3D" id="2.30.29.30">
    <property type="entry name" value="Pleckstrin-homology domain (PH domain)/Phosphotyrosine-binding domain (PTB)"/>
    <property type="match status" value="1"/>
</dbReference>
<dbReference type="VEuPathDB" id="VectorBase:CSON015025"/>
<feature type="compositionally biased region" description="Polar residues" evidence="2">
    <location>
        <begin position="154"/>
        <end position="163"/>
    </location>
</feature>
<feature type="region of interest" description="Disordered" evidence="2">
    <location>
        <begin position="593"/>
        <end position="613"/>
    </location>
</feature>
<dbReference type="SUPFAM" id="SSF50729">
    <property type="entry name" value="PH domain-like"/>
    <property type="match status" value="1"/>
</dbReference>
<feature type="compositionally biased region" description="Basic and acidic residues" evidence="2">
    <location>
        <begin position="98"/>
        <end position="119"/>
    </location>
</feature>
<name>A0A336KS94_CULSO</name>
<dbReference type="EMBL" id="UFQS01000919">
    <property type="protein sequence ID" value="SSX07664.1"/>
    <property type="molecule type" value="Genomic_DNA"/>
</dbReference>
<evidence type="ECO:0000313" key="5">
    <source>
        <dbReference type="EMBL" id="SSX07664.1"/>
    </source>
</evidence>
<reference evidence="5" key="1">
    <citation type="submission" date="2018-04" db="EMBL/GenBank/DDBJ databases">
        <authorList>
            <person name="Go L.Y."/>
            <person name="Mitchell J.A."/>
        </authorList>
    </citation>
    <scope>NUCLEOTIDE SEQUENCE</scope>
    <source>
        <tissue evidence="5">Whole organism</tissue>
    </source>
</reference>
<dbReference type="SMART" id="SM00324">
    <property type="entry name" value="RhoGAP"/>
    <property type="match status" value="1"/>
</dbReference>
<dbReference type="InterPro" id="IPR011993">
    <property type="entry name" value="PH-like_dom_sf"/>
</dbReference>
<dbReference type="EMBL" id="UFQT01000919">
    <property type="protein sequence ID" value="SSX28002.1"/>
    <property type="molecule type" value="Genomic_DNA"/>
</dbReference>
<feature type="compositionally biased region" description="Polar residues" evidence="2">
    <location>
        <begin position="136"/>
        <end position="147"/>
    </location>
</feature>
<dbReference type="Pfam" id="PF00620">
    <property type="entry name" value="RhoGAP"/>
    <property type="match status" value="1"/>
</dbReference>
<feature type="compositionally biased region" description="Low complexity" evidence="2">
    <location>
        <begin position="177"/>
        <end position="191"/>
    </location>
</feature>
<sequence>MSEVTRPIPAPRRSKQKVESDEVDKSLETNKYENVTLVKDKRASAEVYENVQLLISSKKINNTEKITNNEEAVNENVVPKPAPRKKLSGIKESSLLQEETKTEKDVAVKLPKKEEKTSELENTPKPMGAIRKAPTAPTTNIIINNDFQVHKKSSSSGSYDLNCSESSSSSKRERSNSIHSSNSGSNSFDNSGYYKTSSPKELLRSLGATSKLLSESLTERAKHKIDKNYRKSKEKVETWTLEKRKTAQKKLKKLTPNNLSLLKSPSSKNTETDMKNDNVRMSVPINDELFRDLSFTSPLSNKANNIEDLSRLSMYEVPKLNKRVQESLPPYDEIIDKDENWDRLDFKRNDLTTKSLSKLNNKKSNKEIFVPTVLTRVKSESNIEDTIESASSSGGNTSIESIPCPNYPAPVLSQEEGIYGKIKKISRHVSNDTDDDDDSQVVLLREKKFTDDTGGTVRATYDITEEISSIPSSNISKWSYIDTSALENDSSSPEPIYANNNIEHSGTKGTLYEIMSEMKSNLLHPVPSETIAGDSSSFQCNTRDDMNNVLDASFEVVQEFDPLLNAAKNGSDGLNLIENLMSGDNYTNVNIVGKDSSDGDSIQSDNLPTPPERFDSLPKEEIIVQQTIKTPPLPLSLLRKKKKEPIEKKPTIIIHQNLSLQADSMENLCDKGKVEQFLAQVEEPTNVSNEHVDLRKPSQKTTIWHDLNEDPKKFEKSVNIDPINVAATKTEKINKSMIPINQNNNGIQDEILPTYDEAMALGLAPSPSTSSISFKNRFVNLIKRRPSLNKPSKPEVKTILEMIPKPPLNDKYISHRGHFLKLPSGALEDLMKELSPRYFEIRDQKFVTCADNSMTQIKENFLLKHITSVQTVISNKFNSESGVELHCFEINIAIPKTHNTPMSNTNMVLTSNSSGNVKTQKSSYIYGLHRKSERNSVMKKILESFIDKFPINYTEEFTRCGWCYIKKSISSEWVGAWLLLCRRRLLFYNFNDKIIENLDLRKARLLTMKDNDDSILNLHVEKGPCFLIDCPPYTTLYMIMDSSKETKMWKAIVKDAAHSNGSTLKQQQLTKDNIPVLVDKCINFIYAYGSMTEGIYRKVGSTNNVQKLLKQFRTDAFAVELTRGEYSEHDASSCLKKFMRDLPAPLLGAQSMQFIAVSDMRNDLEKIKCYQELLERLPTVEYQTLKKIVGHLHFIESQKIRNKMNIDNLSMVWGPTLIRNPSVEEVQYSQKECDVMKDLIHHFKTLFPLSNDEIRKEQIMLTVLKKYHEAAENLSDVKKSGDLRIWIAVDANPDNTLEEKLQINVTLTPLKTVYEVCKELSPKLKLDAYKTTMYEIICNKELERPMHYNEKVLDTVCRWTAWSEEDRKNNILVIRPSKFLYEIERALTNTPSLTPNSELKFADRKSKNLKPYILELTDSKITVMKREKQNLVKVKDISLNQVIAYIGCESKREQNLRWAITLIENDFKKRTKDSPYSGLVFGGDMYNDLILWYSSIIHSLHKNDLLPQPDLVIP</sequence>
<gene>
    <name evidence="5" type="primary">CSON015025</name>
</gene>
<dbReference type="PANTHER" id="PTHR45899">
    <property type="entry name" value="RHO GTPASE ACTIVATING PROTEIN AT 15B, ISOFORM C"/>
    <property type="match status" value="1"/>
</dbReference>
<dbReference type="Gene3D" id="3.10.20.90">
    <property type="entry name" value="Phosphatidylinositol 3-kinase Catalytic Subunit, Chain A, domain 1"/>
    <property type="match status" value="1"/>
</dbReference>
<dbReference type="Gene3D" id="1.10.555.10">
    <property type="entry name" value="Rho GTPase activation protein"/>
    <property type="match status" value="1"/>
</dbReference>
<dbReference type="PANTHER" id="PTHR45899:SF2">
    <property type="entry name" value="RHO GTPASE ACTIVATING PROTEIN AT 15B, ISOFORM C"/>
    <property type="match status" value="1"/>
</dbReference>
<dbReference type="InterPro" id="IPR001849">
    <property type="entry name" value="PH_domain"/>
</dbReference>
<dbReference type="InterPro" id="IPR052227">
    <property type="entry name" value="Arf-Rho-GAP_ANK-PH_domain"/>
</dbReference>
<proteinExistence type="predicted"/>
<evidence type="ECO:0000256" key="1">
    <source>
        <dbReference type="ARBA" id="ARBA00022468"/>
    </source>
</evidence>
<feature type="domain" description="PH" evidence="3">
    <location>
        <begin position="956"/>
        <end position="1058"/>
    </location>
</feature>
<dbReference type="PROSITE" id="PS50003">
    <property type="entry name" value="PH_DOMAIN"/>
    <property type="match status" value="1"/>
</dbReference>
<accession>A0A336KS94</accession>
<dbReference type="GO" id="GO:0007165">
    <property type="term" value="P:signal transduction"/>
    <property type="evidence" value="ECO:0007669"/>
    <property type="project" value="InterPro"/>
</dbReference>
<dbReference type="PROSITE" id="PS50238">
    <property type="entry name" value="RHOGAP"/>
    <property type="match status" value="1"/>
</dbReference>
<evidence type="ECO:0000259" key="3">
    <source>
        <dbReference type="PROSITE" id="PS50003"/>
    </source>
</evidence>
<dbReference type="GO" id="GO:0005096">
    <property type="term" value="F:GTPase activator activity"/>
    <property type="evidence" value="ECO:0007669"/>
    <property type="project" value="UniProtKB-KW"/>
</dbReference>
<evidence type="ECO:0000313" key="6">
    <source>
        <dbReference type="EMBL" id="SSX28002.1"/>
    </source>
</evidence>
<protein>
    <submittedName>
        <fullName evidence="5">CSON015025 protein</fullName>
    </submittedName>
</protein>
<dbReference type="GO" id="GO:0005547">
    <property type="term" value="F:phosphatidylinositol-3,4,5-trisphosphate binding"/>
    <property type="evidence" value="ECO:0007669"/>
    <property type="project" value="TreeGrafter"/>
</dbReference>
<evidence type="ECO:0000259" key="4">
    <source>
        <dbReference type="PROSITE" id="PS50238"/>
    </source>
</evidence>
<feature type="region of interest" description="Disordered" evidence="2">
    <location>
        <begin position="71"/>
        <end position="196"/>
    </location>
</feature>
<feature type="region of interest" description="Disordered" evidence="2">
    <location>
        <begin position="1"/>
        <end position="25"/>
    </location>
</feature>
<evidence type="ECO:0000256" key="2">
    <source>
        <dbReference type="SAM" id="MobiDB-lite"/>
    </source>
</evidence>
<dbReference type="GO" id="GO:0005737">
    <property type="term" value="C:cytoplasm"/>
    <property type="evidence" value="ECO:0007669"/>
    <property type="project" value="TreeGrafter"/>
</dbReference>